<dbReference type="EMBL" id="HBEN01008567">
    <property type="protein sequence ID" value="CAD8441898.1"/>
    <property type="molecule type" value="Transcribed_RNA"/>
</dbReference>
<name>A0A7S0GWS2_MICPS</name>
<organism evidence="1">
    <name type="scientific">Micromonas pusilla</name>
    <name type="common">Picoplanktonic green alga</name>
    <name type="synonym">Chromulina pusilla</name>
    <dbReference type="NCBI Taxonomy" id="38833"/>
    <lineage>
        <taxon>Eukaryota</taxon>
        <taxon>Viridiplantae</taxon>
        <taxon>Chlorophyta</taxon>
        <taxon>Mamiellophyceae</taxon>
        <taxon>Mamiellales</taxon>
        <taxon>Mamiellaceae</taxon>
        <taxon>Micromonas</taxon>
    </lineage>
</organism>
<dbReference type="SUPFAM" id="SSF51735">
    <property type="entry name" value="NAD(P)-binding Rossmann-fold domains"/>
    <property type="match status" value="1"/>
</dbReference>
<gene>
    <name evidence="1" type="ORF">MSP1401_LOCUS7105</name>
</gene>
<dbReference type="GO" id="GO:0009247">
    <property type="term" value="P:glycolipid biosynthetic process"/>
    <property type="evidence" value="ECO:0007669"/>
    <property type="project" value="TreeGrafter"/>
</dbReference>
<accession>A0A7S0GWS2</accession>
<dbReference type="InterPro" id="IPR036291">
    <property type="entry name" value="NAD(P)-bd_dom_sf"/>
</dbReference>
<proteinExistence type="predicted"/>
<dbReference type="InterPro" id="IPR051276">
    <property type="entry name" value="Saccharopine_DH-like_oxidrdct"/>
</dbReference>
<dbReference type="AlphaFoldDB" id="A0A7S0GWS2"/>
<evidence type="ECO:0008006" key="2">
    <source>
        <dbReference type="Google" id="ProtNLM"/>
    </source>
</evidence>
<dbReference type="Gene3D" id="3.40.50.720">
    <property type="entry name" value="NAD(P)-binding Rossmann-like Domain"/>
    <property type="match status" value="1"/>
</dbReference>
<evidence type="ECO:0000313" key="1">
    <source>
        <dbReference type="EMBL" id="CAD8441898.1"/>
    </source>
</evidence>
<reference evidence="1" key="1">
    <citation type="submission" date="2021-01" db="EMBL/GenBank/DDBJ databases">
        <authorList>
            <person name="Corre E."/>
            <person name="Pelletier E."/>
            <person name="Niang G."/>
            <person name="Scheremetjew M."/>
            <person name="Finn R."/>
            <person name="Kale V."/>
            <person name="Holt S."/>
            <person name="Cochrane G."/>
            <person name="Meng A."/>
            <person name="Brown T."/>
            <person name="Cohen L."/>
        </authorList>
    </citation>
    <scope>NUCLEOTIDE SEQUENCE</scope>
    <source>
        <strain evidence="1">CCAC1681</strain>
    </source>
</reference>
<dbReference type="PANTHER" id="PTHR12286:SF5">
    <property type="entry name" value="SACCHAROPINE DEHYDROGENASE-LIKE OXIDOREDUCTASE"/>
    <property type="match status" value="1"/>
</dbReference>
<dbReference type="PANTHER" id="PTHR12286">
    <property type="entry name" value="SACCHAROPINE DEHYDROGENASE-LIKE OXIDOREDUCTASE"/>
    <property type="match status" value="1"/>
</dbReference>
<dbReference type="GO" id="GO:0005886">
    <property type="term" value="C:plasma membrane"/>
    <property type="evidence" value="ECO:0007669"/>
    <property type="project" value="TreeGrafter"/>
</dbReference>
<protein>
    <recommendedName>
        <fullName evidence="2">Saccharopine dehydrogenase NADP binding domain-containing protein</fullName>
    </recommendedName>
</protein>
<sequence>MAGRDRVKLERVRDEMVAKHPHAAGKIDVLVGAIDDPAALEAVTSKTNAILSFAGPFALYGMPVVDACVKTATHYADITGEPTFIRDVIDKHDAAAKASKTCVVNCVGYDSVPWDLGAWAVAKFLKERNGVTCVEAYGHAGDAKGGVSGGTIASALHLMSSTSTSVMRKMASPHFLTRVDTSRDLDADAQRRWATQATPKFDEDLKRWTMPSVMAGINTKVVARSAELEPETFDARLFAYNESDACSSRFGAFVGTAALGLFGALLVFPPTRWALARFALPKPGEGPSESLRENGFANVYVVGTGASNDGDAETRATHKAVAHFSFRNADPGYKGTAVLAVEAALCLALPAERLKTPGSSRGGVLTPATALGSTLVARIDRCDVLGFDVKTLEETDFVMR</sequence>